<evidence type="ECO:0000256" key="4">
    <source>
        <dbReference type="ARBA" id="ARBA00023136"/>
    </source>
</evidence>
<evidence type="ECO:0000313" key="9">
    <source>
        <dbReference type="EMBL" id="CAF3947135.1"/>
    </source>
</evidence>
<dbReference type="AlphaFoldDB" id="A0A814V349"/>
<keyword evidence="10" id="KW-1185">Reference proteome</keyword>
<accession>A0A814V349</accession>
<feature type="transmembrane region" description="Helical" evidence="6">
    <location>
        <begin position="507"/>
        <end position="529"/>
    </location>
</feature>
<feature type="transmembrane region" description="Helical" evidence="6">
    <location>
        <begin position="333"/>
        <end position="356"/>
    </location>
</feature>
<dbReference type="EMBL" id="CAJNOQ010007911">
    <property type="protein sequence ID" value="CAF1182704.1"/>
    <property type="molecule type" value="Genomic_DNA"/>
</dbReference>
<dbReference type="GO" id="GO:0022857">
    <property type="term" value="F:transmembrane transporter activity"/>
    <property type="evidence" value="ECO:0007669"/>
    <property type="project" value="InterPro"/>
</dbReference>
<feature type="compositionally biased region" description="Acidic residues" evidence="5">
    <location>
        <begin position="11"/>
        <end position="22"/>
    </location>
</feature>
<feature type="region of interest" description="Disordered" evidence="5">
    <location>
        <begin position="1"/>
        <end position="23"/>
    </location>
</feature>
<dbReference type="InterPro" id="IPR020846">
    <property type="entry name" value="MFS_dom"/>
</dbReference>
<dbReference type="Proteomes" id="UP000681722">
    <property type="component" value="Unassembled WGS sequence"/>
</dbReference>
<evidence type="ECO:0000313" key="10">
    <source>
        <dbReference type="Proteomes" id="UP000663829"/>
    </source>
</evidence>
<dbReference type="PANTHER" id="PTHR11662:SF399">
    <property type="entry name" value="FI19708P1-RELATED"/>
    <property type="match status" value="1"/>
</dbReference>
<feature type="transmembrane region" description="Helical" evidence="6">
    <location>
        <begin position="208"/>
        <end position="232"/>
    </location>
</feature>
<feature type="transmembrane region" description="Helical" evidence="6">
    <location>
        <begin position="414"/>
        <end position="432"/>
    </location>
</feature>
<dbReference type="EMBL" id="CAJOBC010007912">
    <property type="protein sequence ID" value="CAF3947135.1"/>
    <property type="molecule type" value="Genomic_DNA"/>
</dbReference>
<keyword evidence="4 6" id="KW-0472">Membrane</keyword>
<dbReference type="PANTHER" id="PTHR11662">
    <property type="entry name" value="SOLUTE CARRIER FAMILY 17"/>
    <property type="match status" value="1"/>
</dbReference>
<evidence type="ECO:0000256" key="3">
    <source>
        <dbReference type="ARBA" id="ARBA00022989"/>
    </source>
</evidence>
<evidence type="ECO:0000259" key="7">
    <source>
        <dbReference type="PROSITE" id="PS50850"/>
    </source>
</evidence>
<gene>
    <name evidence="8" type="ORF">GPM918_LOCUS22788</name>
    <name evidence="9" type="ORF">SRO942_LOCUS22789</name>
</gene>
<keyword evidence="3 6" id="KW-1133">Transmembrane helix</keyword>
<feature type="transmembrane region" description="Helical" evidence="6">
    <location>
        <begin position="252"/>
        <end position="272"/>
    </location>
</feature>
<dbReference type="OrthoDB" id="2985014at2759"/>
<dbReference type="GO" id="GO:0006820">
    <property type="term" value="P:monoatomic anion transport"/>
    <property type="evidence" value="ECO:0007669"/>
    <property type="project" value="TreeGrafter"/>
</dbReference>
<dbReference type="InterPro" id="IPR050382">
    <property type="entry name" value="MFS_Na/Anion_cotransporter"/>
</dbReference>
<feature type="transmembrane region" description="Helical" evidence="6">
    <location>
        <begin position="183"/>
        <end position="202"/>
    </location>
</feature>
<protein>
    <recommendedName>
        <fullName evidence="7">Major facilitator superfamily (MFS) profile domain-containing protein</fullName>
    </recommendedName>
</protein>
<dbReference type="InterPro" id="IPR036259">
    <property type="entry name" value="MFS_trans_sf"/>
</dbReference>
<evidence type="ECO:0000313" key="8">
    <source>
        <dbReference type="EMBL" id="CAF1182704.1"/>
    </source>
</evidence>
<dbReference type="SUPFAM" id="SSF103473">
    <property type="entry name" value="MFS general substrate transporter"/>
    <property type="match status" value="1"/>
</dbReference>
<sequence>MSFADVGPSNDNDDGNSNDDYDDHPVLLISTNESVFIRDKYVNDNSSTQPLLGRITEFNQHGSLYCKSMKTRYVIAIWAFFGFFCGFTIRVNLSVKGNRTRLKREYKKELFCLIVLDELFQIVAMVSPQSLLNESRRACPSTAKQNSSQSKVEFQIFVDNTKFYKQKKQTFAGNLAERYGAKYIFGGSILTTGLLTLLTPIAARTHVILLIVIRVLIGACSGPLYPSAGALWGRWVPPLERSTIPSTAATGANVGIIVSTPLISLLCASSFLGGWPSGFYVFGCLSSIWFAGWYFFGYSSPAVHPRISSEEKLYLMKYSSRLKKHRRTPWKDIIQCVPLYGIATLSICVNYVYYTLLTSLPIYFATILNLDLDQNGFLFAMPYLCQSLVTVCVGHTIQRIRKNTKLTITNIRRVPTIIGSVGSSISLIAIGYSECNKIAAVLCCILAQALMGFLSVSALISHLDIAPNYAGTLIGITNTLNAIPGFVGPMMVGAITNDNQTLHAWKMIFNLSAAIGMFGCLVFCLLFRGEEQHWNHHRRDTNADKTVIQ</sequence>
<dbReference type="PROSITE" id="PS50850">
    <property type="entry name" value="MFS"/>
    <property type="match status" value="1"/>
</dbReference>
<dbReference type="Gene3D" id="1.20.1250.20">
    <property type="entry name" value="MFS general substrate transporter like domains"/>
    <property type="match status" value="2"/>
</dbReference>
<evidence type="ECO:0000256" key="2">
    <source>
        <dbReference type="ARBA" id="ARBA00022692"/>
    </source>
</evidence>
<reference evidence="8" key="1">
    <citation type="submission" date="2021-02" db="EMBL/GenBank/DDBJ databases">
        <authorList>
            <person name="Nowell W R."/>
        </authorList>
    </citation>
    <scope>NUCLEOTIDE SEQUENCE</scope>
</reference>
<feature type="transmembrane region" description="Helical" evidence="6">
    <location>
        <begin position="73"/>
        <end position="93"/>
    </location>
</feature>
<dbReference type="GO" id="GO:0016020">
    <property type="term" value="C:membrane"/>
    <property type="evidence" value="ECO:0007669"/>
    <property type="project" value="UniProtKB-SubCell"/>
</dbReference>
<evidence type="ECO:0000256" key="1">
    <source>
        <dbReference type="ARBA" id="ARBA00004141"/>
    </source>
</evidence>
<feature type="transmembrane region" description="Helical" evidence="6">
    <location>
        <begin position="278"/>
        <end position="296"/>
    </location>
</feature>
<dbReference type="Proteomes" id="UP000663829">
    <property type="component" value="Unassembled WGS sequence"/>
</dbReference>
<evidence type="ECO:0000256" key="5">
    <source>
        <dbReference type="SAM" id="MobiDB-lite"/>
    </source>
</evidence>
<name>A0A814V349_9BILA</name>
<proteinExistence type="predicted"/>
<organism evidence="8 10">
    <name type="scientific">Didymodactylos carnosus</name>
    <dbReference type="NCBI Taxonomy" id="1234261"/>
    <lineage>
        <taxon>Eukaryota</taxon>
        <taxon>Metazoa</taxon>
        <taxon>Spiralia</taxon>
        <taxon>Gnathifera</taxon>
        <taxon>Rotifera</taxon>
        <taxon>Eurotatoria</taxon>
        <taxon>Bdelloidea</taxon>
        <taxon>Philodinida</taxon>
        <taxon>Philodinidae</taxon>
        <taxon>Didymodactylos</taxon>
    </lineage>
</organism>
<feature type="transmembrane region" description="Helical" evidence="6">
    <location>
        <begin position="472"/>
        <end position="495"/>
    </location>
</feature>
<comment type="subcellular location">
    <subcellularLocation>
        <location evidence="1">Membrane</location>
        <topology evidence="1">Multi-pass membrane protein</topology>
    </subcellularLocation>
</comment>
<feature type="transmembrane region" description="Helical" evidence="6">
    <location>
        <begin position="376"/>
        <end position="394"/>
    </location>
</feature>
<dbReference type="Pfam" id="PF07690">
    <property type="entry name" value="MFS_1"/>
    <property type="match status" value="1"/>
</dbReference>
<dbReference type="FunFam" id="1.20.1250.20:FF:000532">
    <property type="entry name" value="SLC (SoLute Carrier) homolog"/>
    <property type="match status" value="1"/>
</dbReference>
<evidence type="ECO:0000256" key="6">
    <source>
        <dbReference type="SAM" id="Phobius"/>
    </source>
</evidence>
<feature type="domain" description="Major facilitator superfamily (MFS) profile" evidence="7">
    <location>
        <begin position="74"/>
        <end position="531"/>
    </location>
</feature>
<dbReference type="InterPro" id="IPR011701">
    <property type="entry name" value="MFS"/>
</dbReference>
<keyword evidence="2 6" id="KW-0812">Transmembrane</keyword>
<feature type="transmembrane region" description="Helical" evidence="6">
    <location>
        <begin position="438"/>
        <end position="460"/>
    </location>
</feature>
<comment type="caution">
    <text evidence="8">The sequence shown here is derived from an EMBL/GenBank/DDBJ whole genome shotgun (WGS) entry which is preliminary data.</text>
</comment>